<dbReference type="PANTHER" id="PTHR22981:SF7">
    <property type="entry name" value="3-HYDROXYISOBUTYRATE DEHYDROGENASE, MITOCHONDRIAL"/>
    <property type="match status" value="1"/>
</dbReference>
<dbReference type="InterPro" id="IPR008927">
    <property type="entry name" value="6-PGluconate_DH-like_C_sf"/>
</dbReference>
<evidence type="ECO:0000256" key="1">
    <source>
        <dbReference type="ARBA" id="ARBA00023002"/>
    </source>
</evidence>
<evidence type="ECO:0000259" key="3">
    <source>
        <dbReference type="Pfam" id="PF03446"/>
    </source>
</evidence>
<dbReference type="SUPFAM" id="SSF51735">
    <property type="entry name" value="NAD(P)-binding Rossmann-fold domains"/>
    <property type="match status" value="1"/>
</dbReference>
<dbReference type="InterPro" id="IPR013328">
    <property type="entry name" value="6PGD_dom2"/>
</dbReference>
<dbReference type="InterPro" id="IPR036291">
    <property type="entry name" value="NAD(P)-bd_dom_sf"/>
</dbReference>
<keyword evidence="1" id="KW-0560">Oxidoreductase</keyword>
<dbReference type="PIRSF" id="PIRSF000103">
    <property type="entry name" value="HIBADH"/>
    <property type="match status" value="1"/>
</dbReference>
<dbReference type="Gene3D" id="1.10.1040.10">
    <property type="entry name" value="N-(1-d-carboxylethyl)-l-norvaline Dehydrogenase, domain 2"/>
    <property type="match status" value="1"/>
</dbReference>
<protein>
    <recommendedName>
        <fullName evidence="6">6-phosphogluconate dehydrogenase NADP-binding domain-containing protein</fullName>
    </recommendedName>
</protein>
<dbReference type="GO" id="GO:0051287">
    <property type="term" value="F:NAD binding"/>
    <property type="evidence" value="ECO:0007669"/>
    <property type="project" value="InterPro"/>
</dbReference>
<evidence type="ECO:0008006" key="6">
    <source>
        <dbReference type="Google" id="ProtNLM"/>
    </source>
</evidence>
<dbReference type="Gene3D" id="3.40.50.720">
    <property type="entry name" value="NAD(P)-binding Rossmann-like Domain"/>
    <property type="match status" value="1"/>
</dbReference>
<organism evidence="5">
    <name type="scientific">marine metagenome</name>
    <dbReference type="NCBI Taxonomy" id="408172"/>
    <lineage>
        <taxon>unclassified sequences</taxon>
        <taxon>metagenomes</taxon>
        <taxon>ecological metagenomes</taxon>
    </lineage>
</organism>
<dbReference type="GO" id="GO:0050661">
    <property type="term" value="F:NADP binding"/>
    <property type="evidence" value="ECO:0007669"/>
    <property type="project" value="InterPro"/>
</dbReference>
<dbReference type="Pfam" id="PF14833">
    <property type="entry name" value="NAD_binding_11"/>
    <property type="match status" value="1"/>
</dbReference>
<feature type="domain" description="6-phosphogluconate dehydrogenase NADP-binding" evidence="3">
    <location>
        <begin position="9"/>
        <end position="165"/>
    </location>
</feature>
<proteinExistence type="predicted"/>
<sequence length="297" mass="32500">MARSKTEFVGVIGLGNMGGGIARNLISAGHHVMVWDIADEAMNKFSRKATLSEPREMVARCSIIFFVVPGTAEIERILNGRRGVLSQSRRGLIIYDLTTSDPVRTKKLARRAKARNVDYLDAGMTGGATGADNGTLKLMIGGNKRAFNRSRPVLDAFTTELYHLGPSGSGHSMKLIFNLVVHTNFLVICEAGLMAEKAGIPLANMIEVINAGNARNYASERRFPDHILSGTWDARSRIYNLNKDVGMAVDMAKNLGLPVEIGGSTHKYIAQAIKAGMSEDDFSLLYKEFRNLAKKIR</sequence>
<evidence type="ECO:0000313" key="5">
    <source>
        <dbReference type="EMBL" id="SVC48215.1"/>
    </source>
</evidence>
<dbReference type="InterPro" id="IPR015815">
    <property type="entry name" value="HIBADH-related"/>
</dbReference>
<keyword evidence="2" id="KW-0520">NAD</keyword>
<dbReference type="GO" id="GO:0016616">
    <property type="term" value="F:oxidoreductase activity, acting on the CH-OH group of donors, NAD or NADP as acceptor"/>
    <property type="evidence" value="ECO:0007669"/>
    <property type="project" value="TreeGrafter"/>
</dbReference>
<dbReference type="SUPFAM" id="SSF48179">
    <property type="entry name" value="6-phosphogluconate dehydrogenase C-terminal domain-like"/>
    <property type="match status" value="1"/>
</dbReference>
<accession>A0A382MJC0</accession>
<dbReference type="EMBL" id="UINC01093635">
    <property type="protein sequence ID" value="SVC48215.1"/>
    <property type="molecule type" value="Genomic_DNA"/>
</dbReference>
<dbReference type="PANTHER" id="PTHR22981">
    <property type="entry name" value="3-HYDROXYISOBUTYRATE DEHYDROGENASE-RELATED"/>
    <property type="match status" value="1"/>
</dbReference>
<dbReference type="InterPro" id="IPR006115">
    <property type="entry name" value="6PGDH_NADP-bd"/>
</dbReference>
<feature type="domain" description="3-hydroxyisobutyrate dehydrogenase-like NAD-binding" evidence="4">
    <location>
        <begin position="168"/>
        <end position="287"/>
    </location>
</feature>
<dbReference type="Pfam" id="PF03446">
    <property type="entry name" value="NAD_binding_2"/>
    <property type="match status" value="1"/>
</dbReference>
<dbReference type="AlphaFoldDB" id="A0A382MJC0"/>
<evidence type="ECO:0000256" key="2">
    <source>
        <dbReference type="ARBA" id="ARBA00023027"/>
    </source>
</evidence>
<gene>
    <name evidence="5" type="ORF">METZ01_LOCUS301069</name>
</gene>
<dbReference type="InterPro" id="IPR029154">
    <property type="entry name" value="HIBADH-like_NADP-bd"/>
</dbReference>
<evidence type="ECO:0000259" key="4">
    <source>
        <dbReference type="Pfam" id="PF14833"/>
    </source>
</evidence>
<reference evidence="5" key="1">
    <citation type="submission" date="2018-05" db="EMBL/GenBank/DDBJ databases">
        <authorList>
            <person name="Lanie J.A."/>
            <person name="Ng W.-L."/>
            <person name="Kazmierczak K.M."/>
            <person name="Andrzejewski T.M."/>
            <person name="Davidsen T.M."/>
            <person name="Wayne K.J."/>
            <person name="Tettelin H."/>
            <person name="Glass J.I."/>
            <person name="Rusch D."/>
            <person name="Podicherti R."/>
            <person name="Tsui H.-C.T."/>
            <person name="Winkler M.E."/>
        </authorList>
    </citation>
    <scope>NUCLEOTIDE SEQUENCE</scope>
</reference>
<name>A0A382MJC0_9ZZZZ</name>